<dbReference type="RefSeq" id="XP_033379322.1">
    <property type="nucleotide sequence ID" value="XM_033523874.1"/>
</dbReference>
<evidence type="ECO:0000313" key="1">
    <source>
        <dbReference type="EMBL" id="KAF2010983.1"/>
    </source>
</evidence>
<organism evidence="1 2">
    <name type="scientific">Aaosphaeria arxii CBS 175.79</name>
    <dbReference type="NCBI Taxonomy" id="1450172"/>
    <lineage>
        <taxon>Eukaryota</taxon>
        <taxon>Fungi</taxon>
        <taxon>Dikarya</taxon>
        <taxon>Ascomycota</taxon>
        <taxon>Pezizomycotina</taxon>
        <taxon>Dothideomycetes</taxon>
        <taxon>Pleosporomycetidae</taxon>
        <taxon>Pleosporales</taxon>
        <taxon>Pleosporales incertae sedis</taxon>
        <taxon>Aaosphaeria</taxon>
    </lineage>
</organism>
<dbReference type="EMBL" id="ML978075">
    <property type="protein sequence ID" value="KAF2010983.1"/>
    <property type="molecule type" value="Genomic_DNA"/>
</dbReference>
<accession>A0A6A5XDN6</accession>
<dbReference type="AlphaFoldDB" id="A0A6A5XDN6"/>
<dbReference type="InterPro" id="IPR051678">
    <property type="entry name" value="AGP_Transferase"/>
</dbReference>
<dbReference type="Proteomes" id="UP000799778">
    <property type="component" value="Unassembled WGS sequence"/>
</dbReference>
<dbReference type="InterPro" id="IPR011009">
    <property type="entry name" value="Kinase-like_dom_sf"/>
</dbReference>
<protein>
    <recommendedName>
        <fullName evidence="3">Aminoglycoside phosphotransferase domain-containing protein</fullName>
    </recommendedName>
</protein>
<dbReference type="PANTHER" id="PTHR21310:SF48">
    <property type="entry name" value="AMINOGLYCOSIDE PHOSPHOTRANSFERASE DOMAIN-CONTAINING PROTEIN"/>
    <property type="match status" value="1"/>
</dbReference>
<gene>
    <name evidence="1" type="ORF">BU24DRAFT_355964</name>
</gene>
<proteinExistence type="predicted"/>
<dbReference type="PANTHER" id="PTHR21310">
    <property type="entry name" value="AMINOGLYCOSIDE PHOSPHOTRANSFERASE-RELATED-RELATED"/>
    <property type="match status" value="1"/>
</dbReference>
<evidence type="ECO:0008006" key="3">
    <source>
        <dbReference type="Google" id="ProtNLM"/>
    </source>
</evidence>
<sequence length="330" mass="38113">MRLKVTQNVPCDEQQFEKWYKIKLPYQAPNYPRIPSLAEIQKAFAPRSDGFTPQECIVDNCVIKQSSDPSVIQEAETLMFLHNILGLRVPQVYAAFKYYLEDWQGDIYFHAVEVPKGEFLSRDKWATFDDEIKNVLCSKLAKQFEILRSIPQEGGSDYYGRVNRGPWATDMPAFKLFGYETRGPFDSYQQLFSAMIDSAQLVFATSHEQADYYPHEVKSLGEIVEILGESENTRPCFTHMYPSLNNILVRPICDPSGAITDWDVALWGWKHAGWFPAYVQTVQLHKSFLYLGKDAAESTIERIVPHWRDSCLREVELMGHGCKYKFAFWS</sequence>
<name>A0A6A5XDN6_9PLEO</name>
<reference evidence="1" key="1">
    <citation type="journal article" date="2020" name="Stud. Mycol.">
        <title>101 Dothideomycetes genomes: a test case for predicting lifestyles and emergence of pathogens.</title>
        <authorList>
            <person name="Haridas S."/>
            <person name="Albert R."/>
            <person name="Binder M."/>
            <person name="Bloem J."/>
            <person name="Labutti K."/>
            <person name="Salamov A."/>
            <person name="Andreopoulos B."/>
            <person name="Baker S."/>
            <person name="Barry K."/>
            <person name="Bills G."/>
            <person name="Bluhm B."/>
            <person name="Cannon C."/>
            <person name="Castanera R."/>
            <person name="Culley D."/>
            <person name="Daum C."/>
            <person name="Ezra D."/>
            <person name="Gonzalez J."/>
            <person name="Henrissat B."/>
            <person name="Kuo A."/>
            <person name="Liang C."/>
            <person name="Lipzen A."/>
            <person name="Lutzoni F."/>
            <person name="Magnuson J."/>
            <person name="Mondo S."/>
            <person name="Nolan M."/>
            <person name="Ohm R."/>
            <person name="Pangilinan J."/>
            <person name="Park H.-J."/>
            <person name="Ramirez L."/>
            <person name="Alfaro M."/>
            <person name="Sun H."/>
            <person name="Tritt A."/>
            <person name="Yoshinaga Y."/>
            <person name="Zwiers L.-H."/>
            <person name="Turgeon B."/>
            <person name="Goodwin S."/>
            <person name="Spatafora J."/>
            <person name="Crous P."/>
            <person name="Grigoriev I."/>
        </authorList>
    </citation>
    <scope>NUCLEOTIDE SEQUENCE</scope>
    <source>
        <strain evidence="1">CBS 175.79</strain>
    </source>
</reference>
<dbReference type="SUPFAM" id="SSF56112">
    <property type="entry name" value="Protein kinase-like (PK-like)"/>
    <property type="match status" value="1"/>
</dbReference>
<keyword evidence="2" id="KW-1185">Reference proteome</keyword>
<dbReference type="GeneID" id="54281271"/>
<evidence type="ECO:0000313" key="2">
    <source>
        <dbReference type="Proteomes" id="UP000799778"/>
    </source>
</evidence>
<dbReference type="OrthoDB" id="4177236at2759"/>